<dbReference type="SUPFAM" id="SSF55920">
    <property type="entry name" value="Creatinase/aminopeptidase"/>
    <property type="match status" value="1"/>
</dbReference>
<dbReference type="PANTHER" id="PTHR46112">
    <property type="entry name" value="AMINOPEPTIDASE"/>
    <property type="match status" value="1"/>
</dbReference>
<dbReference type="AlphaFoldDB" id="X0TLU8"/>
<dbReference type="InterPro" id="IPR000994">
    <property type="entry name" value="Pept_M24"/>
</dbReference>
<protein>
    <recommendedName>
        <fullName evidence="4">Creatinase N-terminal domain-containing protein</fullName>
    </recommendedName>
</protein>
<feature type="non-terminal residue" evidence="3">
    <location>
        <position position="281"/>
    </location>
</feature>
<dbReference type="Pfam" id="PF01321">
    <property type="entry name" value="Creatinase_N"/>
    <property type="match status" value="1"/>
</dbReference>
<comment type="caution">
    <text evidence="3">The sequence shown here is derived from an EMBL/GenBank/DDBJ whole genome shotgun (WGS) entry which is preliminary data.</text>
</comment>
<dbReference type="InterPro" id="IPR050659">
    <property type="entry name" value="Peptidase_M24B"/>
</dbReference>
<evidence type="ECO:0000259" key="2">
    <source>
        <dbReference type="Pfam" id="PF01321"/>
    </source>
</evidence>
<accession>X0TLU8</accession>
<gene>
    <name evidence="3" type="ORF">S01H1_26052</name>
</gene>
<dbReference type="InterPro" id="IPR036005">
    <property type="entry name" value="Creatinase/aminopeptidase-like"/>
</dbReference>
<organism evidence="3">
    <name type="scientific">marine sediment metagenome</name>
    <dbReference type="NCBI Taxonomy" id="412755"/>
    <lineage>
        <taxon>unclassified sequences</taxon>
        <taxon>metagenomes</taxon>
        <taxon>ecological metagenomes</taxon>
    </lineage>
</organism>
<dbReference type="Gene3D" id="3.90.230.10">
    <property type="entry name" value="Creatinase/methionine aminopeptidase superfamily"/>
    <property type="match status" value="1"/>
</dbReference>
<dbReference type="EMBL" id="BARS01015774">
    <property type="protein sequence ID" value="GAF94224.1"/>
    <property type="molecule type" value="Genomic_DNA"/>
</dbReference>
<name>X0TLU8_9ZZZZ</name>
<evidence type="ECO:0008006" key="4">
    <source>
        <dbReference type="Google" id="ProtNLM"/>
    </source>
</evidence>
<proteinExistence type="predicted"/>
<sequence>MERTLDMASVDEIREKQQRVRELMDNEGLDALALSTTANFAWFTCGGGNYVGIATEIGVATAVITRDAKYIVCDNIEAPRIADEEVVDQGFEFKTSFWYEEKKDEIIREIAGGGALGSDTPMAQAKNVAAAVDACRHSLTSDEIERYKHLGQDTGECLALACREAKPGMTEHEIASELSRNILARGITPVVTLIAADDRISKYRHPIPTDNKVDRCVMLVSCARKWGLIVSATRLVHFGPLSPELRVKHEAVARVDAAFIAGTKPGANVGDIFNRAVDTYA</sequence>
<reference evidence="3" key="1">
    <citation type="journal article" date="2014" name="Front. Microbiol.">
        <title>High frequency of phylogenetically diverse reductive dehalogenase-homologous genes in deep subseafloor sedimentary metagenomes.</title>
        <authorList>
            <person name="Kawai M."/>
            <person name="Futagami T."/>
            <person name="Toyoda A."/>
            <person name="Takaki Y."/>
            <person name="Nishi S."/>
            <person name="Hori S."/>
            <person name="Arai W."/>
            <person name="Tsubouchi T."/>
            <person name="Morono Y."/>
            <person name="Uchiyama I."/>
            <person name="Ito T."/>
            <person name="Fujiyama A."/>
            <person name="Inagaki F."/>
            <person name="Takami H."/>
        </authorList>
    </citation>
    <scope>NUCLEOTIDE SEQUENCE</scope>
    <source>
        <strain evidence="3">Expedition CK06-06</strain>
    </source>
</reference>
<dbReference type="Pfam" id="PF00557">
    <property type="entry name" value="Peptidase_M24"/>
    <property type="match status" value="1"/>
</dbReference>
<feature type="domain" description="Peptidase M24" evidence="1">
    <location>
        <begin position="148"/>
        <end position="278"/>
    </location>
</feature>
<feature type="domain" description="Creatinase N-terminal" evidence="2">
    <location>
        <begin position="18"/>
        <end position="120"/>
    </location>
</feature>
<dbReference type="SUPFAM" id="SSF53092">
    <property type="entry name" value="Creatinase/prolidase N-terminal domain"/>
    <property type="match status" value="1"/>
</dbReference>
<evidence type="ECO:0000259" key="1">
    <source>
        <dbReference type="Pfam" id="PF00557"/>
    </source>
</evidence>
<dbReference type="CDD" id="cd01066">
    <property type="entry name" value="APP_MetAP"/>
    <property type="match status" value="1"/>
</dbReference>
<dbReference type="Gene3D" id="3.40.350.10">
    <property type="entry name" value="Creatinase/prolidase N-terminal domain"/>
    <property type="match status" value="1"/>
</dbReference>
<dbReference type="InterPro" id="IPR000587">
    <property type="entry name" value="Creatinase_N"/>
</dbReference>
<dbReference type="PANTHER" id="PTHR46112:SF3">
    <property type="entry name" value="AMINOPEPTIDASE YPDF"/>
    <property type="match status" value="1"/>
</dbReference>
<evidence type="ECO:0000313" key="3">
    <source>
        <dbReference type="EMBL" id="GAF94224.1"/>
    </source>
</evidence>
<dbReference type="InterPro" id="IPR029149">
    <property type="entry name" value="Creatin/AminoP/Spt16_N"/>
</dbReference>